<dbReference type="Proteomes" id="UP001239795">
    <property type="component" value="Unassembled WGS sequence"/>
</dbReference>
<protein>
    <recommendedName>
        <fullName evidence="2">Alpha/beta hydrolase fold-3 domain-containing protein</fullName>
    </recommendedName>
</protein>
<reference evidence="3 4" key="1">
    <citation type="submission" date="2016-10" db="EMBL/GenBank/DDBJ databases">
        <title>The genome sequence of Colletotrichum fioriniae PJ7.</title>
        <authorList>
            <person name="Baroncelli R."/>
        </authorList>
    </citation>
    <scope>NUCLEOTIDE SEQUENCE [LARGE SCALE GENOMIC DNA]</scope>
    <source>
        <strain evidence="3">Col 31</strain>
    </source>
</reference>
<organism evidence="3 4">
    <name type="scientific">Colletotrichum melonis</name>
    <dbReference type="NCBI Taxonomy" id="1209925"/>
    <lineage>
        <taxon>Eukaryota</taxon>
        <taxon>Fungi</taxon>
        <taxon>Dikarya</taxon>
        <taxon>Ascomycota</taxon>
        <taxon>Pezizomycotina</taxon>
        <taxon>Sordariomycetes</taxon>
        <taxon>Hypocreomycetidae</taxon>
        <taxon>Glomerellales</taxon>
        <taxon>Glomerellaceae</taxon>
        <taxon>Colletotrichum</taxon>
        <taxon>Colletotrichum acutatum species complex</taxon>
    </lineage>
</organism>
<dbReference type="PANTHER" id="PTHR48081">
    <property type="entry name" value="AB HYDROLASE SUPERFAMILY PROTEIN C4A8.06C"/>
    <property type="match status" value="1"/>
</dbReference>
<keyword evidence="4" id="KW-1185">Reference proteome</keyword>
<dbReference type="InterPro" id="IPR029058">
    <property type="entry name" value="AB_hydrolase_fold"/>
</dbReference>
<evidence type="ECO:0000313" key="3">
    <source>
        <dbReference type="EMBL" id="KAK1464718.1"/>
    </source>
</evidence>
<comment type="caution">
    <text evidence="3">The sequence shown here is derived from an EMBL/GenBank/DDBJ whole genome shotgun (WGS) entry which is preliminary data.</text>
</comment>
<accession>A0AAI9UZ49</accession>
<name>A0AAI9UZ49_9PEZI</name>
<dbReference type="InterPro" id="IPR050300">
    <property type="entry name" value="GDXG_lipolytic_enzyme"/>
</dbReference>
<dbReference type="GO" id="GO:0016787">
    <property type="term" value="F:hydrolase activity"/>
    <property type="evidence" value="ECO:0007669"/>
    <property type="project" value="UniProtKB-KW"/>
</dbReference>
<proteinExistence type="predicted"/>
<evidence type="ECO:0000259" key="2">
    <source>
        <dbReference type="Pfam" id="PF07859"/>
    </source>
</evidence>
<dbReference type="AlphaFoldDB" id="A0AAI9UZ49"/>
<dbReference type="Pfam" id="PF07859">
    <property type="entry name" value="Abhydrolase_3"/>
    <property type="match status" value="1"/>
</dbReference>
<dbReference type="PANTHER" id="PTHR48081:SF8">
    <property type="entry name" value="ALPHA_BETA HYDROLASE FOLD-3 DOMAIN-CONTAINING PROTEIN-RELATED"/>
    <property type="match status" value="1"/>
</dbReference>
<feature type="domain" description="Alpha/beta hydrolase fold-3" evidence="2">
    <location>
        <begin position="158"/>
        <end position="380"/>
    </location>
</feature>
<dbReference type="InterPro" id="IPR013094">
    <property type="entry name" value="AB_hydrolase_3"/>
</dbReference>
<sequence length="419" mass="45596">MTALEGGHVAERFTQLDNAPWVVVISGYQANEHQAWRKFQNGTPCPPFSIQTTSGTSFEASHGQTQESMCDFSRYGGPSEEWLAVEAGLPPPQTDLSPSERKNVMNKVRDELAVEAMKPMADKVQVRDWTIPTRDGATLEARTYRPKAAGDGPLPVYLYFHGGGFLFGTLTSEDATCSRIAISTNALVVNVNYRHTPEYVYPTAWNDAEDAFIWLHANIKELDGDAAKIVVGGISAGGQLTASLTLAQHLGKLPSGLPSIAGQVLMIPCLAHVDCYDGLLKKMKNPSVSSYPENESAPILPRPMIDLFVGLLKVENPDPNDLRLNPGNATPDQVKGLPPTTFGICGLDALRDEGLLYAKMLTEAGVPTDIHVYKGVPHGFRRFGDKLSASKHWDETTDSGITWALTNPTATGEFKIHEH</sequence>
<dbReference type="EMBL" id="MLGG01000005">
    <property type="protein sequence ID" value="KAK1464718.1"/>
    <property type="molecule type" value="Genomic_DNA"/>
</dbReference>
<dbReference type="Gene3D" id="3.40.50.1820">
    <property type="entry name" value="alpha/beta hydrolase"/>
    <property type="match status" value="1"/>
</dbReference>
<keyword evidence="1" id="KW-0378">Hydrolase</keyword>
<evidence type="ECO:0000256" key="1">
    <source>
        <dbReference type="ARBA" id="ARBA00022801"/>
    </source>
</evidence>
<dbReference type="SUPFAM" id="SSF53474">
    <property type="entry name" value="alpha/beta-Hydrolases"/>
    <property type="match status" value="1"/>
</dbReference>
<gene>
    <name evidence="3" type="ORF">CMEL01_12073</name>
</gene>
<evidence type="ECO:0000313" key="4">
    <source>
        <dbReference type="Proteomes" id="UP001239795"/>
    </source>
</evidence>